<dbReference type="STRING" id="446471.Xcel_2996"/>
<dbReference type="PANTHER" id="PTHR30023:SF0">
    <property type="entry name" value="PENICILLIN-SENSITIVE CARBOXYPEPTIDASE A"/>
    <property type="match status" value="1"/>
</dbReference>
<dbReference type="GO" id="GO:0000270">
    <property type="term" value="P:peptidoglycan metabolic process"/>
    <property type="evidence" value="ECO:0007669"/>
    <property type="project" value="TreeGrafter"/>
</dbReference>
<dbReference type="Proteomes" id="UP000002255">
    <property type="component" value="Chromosome"/>
</dbReference>
<dbReference type="RefSeq" id="WP_012879744.1">
    <property type="nucleotide sequence ID" value="NC_013530.1"/>
</dbReference>
<evidence type="ECO:0000256" key="1">
    <source>
        <dbReference type="ARBA" id="ARBA00006096"/>
    </source>
</evidence>
<dbReference type="SUPFAM" id="SSF56601">
    <property type="entry name" value="beta-lactamase/transpeptidase-like"/>
    <property type="match status" value="1"/>
</dbReference>
<evidence type="ECO:0000256" key="2">
    <source>
        <dbReference type="ARBA" id="ARBA00022801"/>
    </source>
</evidence>
<dbReference type="GO" id="GO:0004185">
    <property type="term" value="F:serine-type carboxypeptidase activity"/>
    <property type="evidence" value="ECO:0007669"/>
    <property type="project" value="InterPro"/>
</dbReference>
<dbReference type="InterPro" id="IPR000667">
    <property type="entry name" value="Peptidase_S13"/>
</dbReference>
<comment type="similarity">
    <text evidence="1">Belongs to the peptidase S13 family.</text>
</comment>
<dbReference type="GO" id="GO:0006508">
    <property type="term" value="P:proteolysis"/>
    <property type="evidence" value="ECO:0007669"/>
    <property type="project" value="InterPro"/>
</dbReference>
<feature type="compositionally biased region" description="Pro residues" evidence="3">
    <location>
        <begin position="57"/>
        <end position="69"/>
    </location>
</feature>
<keyword evidence="2" id="KW-0378">Hydrolase</keyword>
<feature type="region of interest" description="Disordered" evidence="3">
    <location>
        <begin position="45"/>
        <end position="73"/>
    </location>
</feature>
<dbReference type="OrthoDB" id="56883at2"/>
<reference evidence="4 5" key="2">
    <citation type="journal article" date="2010" name="Stand. Genomic Sci.">
        <title>Complete genome sequence of Xylanimonas cellulosilytica type strain (XIL07).</title>
        <authorList>
            <person name="Foster B."/>
            <person name="Pukall R."/>
            <person name="Abt B."/>
            <person name="Nolan M."/>
            <person name="Glavina Del Rio T."/>
            <person name="Chen F."/>
            <person name="Lucas S."/>
            <person name="Tice H."/>
            <person name="Pitluck S."/>
            <person name="Cheng J.-F."/>
            <person name="Chertkov O."/>
            <person name="Brettin T."/>
            <person name="Han C."/>
            <person name="Detter J.C."/>
            <person name="Bruce D."/>
            <person name="Goodwin L."/>
            <person name="Ivanova N."/>
            <person name="Mavromatis K."/>
            <person name="Pati A."/>
            <person name="Mikhailova N."/>
            <person name="Chen A."/>
            <person name="Palaniappan K."/>
            <person name="Land M."/>
            <person name="Hauser L."/>
            <person name="Chang Y.-J."/>
            <person name="Jeffries C.D."/>
            <person name="Chain P."/>
            <person name="Rohde M."/>
            <person name="Goeker M."/>
            <person name="Bristow J."/>
            <person name="Eisen J.A."/>
            <person name="Markowitz V."/>
            <person name="Hugenholtz P."/>
            <person name="Kyrpides N.C."/>
            <person name="Klenk H.-P."/>
            <person name="Lapidus A."/>
        </authorList>
    </citation>
    <scope>NUCLEOTIDE SEQUENCE [LARGE SCALE GENOMIC DNA]</scope>
    <source>
        <strain evidence="5">DSM 15894 / CECT 5975 / LMG 20990 / XIL07</strain>
    </source>
</reference>
<organism evidence="4 5">
    <name type="scientific">Xylanimonas cellulosilytica (strain DSM 15894 / JCM 12276 / CECT 5975 / KCTC 9989 / LMG 20990 / NBRC 107835 / XIL07)</name>
    <dbReference type="NCBI Taxonomy" id="446471"/>
    <lineage>
        <taxon>Bacteria</taxon>
        <taxon>Bacillati</taxon>
        <taxon>Actinomycetota</taxon>
        <taxon>Actinomycetes</taxon>
        <taxon>Micrococcales</taxon>
        <taxon>Promicromonosporaceae</taxon>
        <taxon>Xylanimonas</taxon>
    </lineage>
</organism>
<dbReference type="Gene3D" id="3.40.710.10">
    <property type="entry name" value="DD-peptidase/beta-lactamase superfamily"/>
    <property type="match status" value="2"/>
</dbReference>
<dbReference type="PANTHER" id="PTHR30023">
    <property type="entry name" value="D-ALANYL-D-ALANINE CARBOXYPEPTIDASE"/>
    <property type="match status" value="1"/>
</dbReference>
<evidence type="ECO:0000313" key="4">
    <source>
        <dbReference type="EMBL" id="ACZ32002.1"/>
    </source>
</evidence>
<keyword evidence="5" id="KW-1185">Reference proteome</keyword>
<evidence type="ECO:0000313" key="5">
    <source>
        <dbReference type="Proteomes" id="UP000002255"/>
    </source>
</evidence>
<dbReference type="eggNOG" id="COG2027">
    <property type="taxonomic scope" value="Bacteria"/>
</dbReference>
<dbReference type="HOGENOM" id="CLU_017692_0_2_11"/>
<accession>D1BZA5</accession>
<name>D1BZA5_XYLCX</name>
<dbReference type="KEGG" id="xce:Xcel_2996"/>
<dbReference type="Pfam" id="PF02113">
    <property type="entry name" value="Peptidase_S13"/>
    <property type="match status" value="2"/>
</dbReference>
<dbReference type="AlphaFoldDB" id="D1BZA5"/>
<dbReference type="InterPro" id="IPR012338">
    <property type="entry name" value="Beta-lactam/transpept-like"/>
</dbReference>
<dbReference type="NCBIfam" id="TIGR00666">
    <property type="entry name" value="PBP4"/>
    <property type="match status" value="1"/>
</dbReference>
<protein>
    <submittedName>
        <fullName evidence="4">D-alanyl-D-alaninecarboxypeptidase/D-alanyl-D-al anine-endopeptidase</fullName>
    </submittedName>
</protein>
<dbReference type="MEROPS" id="S13.004"/>
<reference evidence="5" key="1">
    <citation type="submission" date="2009-11" db="EMBL/GenBank/DDBJ databases">
        <title>The complete chromosome of Xylanimonas cellulosilytica DSM 15894.</title>
        <authorList>
            <consortium name="US DOE Joint Genome Institute (JGI-PGF)"/>
            <person name="Lucas S."/>
            <person name="Copeland A."/>
            <person name="Lapidus A."/>
            <person name="Glavina del Rio T."/>
            <person name="Dalin E."/>
            <person name="Tice H."/>
            <person name="Bruce D."/>
            <person name="Goodwin L."/>
            <person name="Pitluck S."/>
            <person name="Kyrpides N."/>
            <person name="Mavromatis K."/>
            <person name="Ivanova N."/>
            <person name="Mikhailova N."/>
            <person name="Foster B."/>
            <person name="Clum A."/>
            <person name="Brettin T."/>
            <person name="Detter J.C."/>
            <person name="Han C."/>
            <person name="Larimer F."/>
            <person name="Land M."/>
            <person name="Hauser L."/>
            <person name="Markowitz V."/>
            <person name="Cheng J.F."/>
            <person name="Hugenholtz P."/>
            <person name="Woyke T."/>
            <person name="Wu D."/>
            <person name="Gehrich-Schroeter G."/>
            <person name="Schneider S."/>
            <person name="Pukall S.R."/>
            <person name="Klenk H.P."/>
            <person name="Eisen J.A."/>
        </authorList>
    </citation>
    <scope>NUCLEOTIDE SEQUENCE [LARGE SCALE GENOMIC DNA]</scope>
    <source>
        <strain evidence="5">DSM 15894 / CECT 5975 / LMG 20990 / XIL07</strain>
    </source>
</reference>
<sequence>MGWRVRAGATAFAVVALVGGYLVADAYDVVPGLLTLAPPHPEPAPFPTAPGAVAGPAPAPVLDPLPDDAPAPSADDVGALVRALADDTRLGPRVGAVVVDAVTGETLGGTAATTTFAPASTQKVLTAVAALTELNPDATLDTQVLLDGERLVLVGGGDMMLAAGPGDPQAVNGRAGLADLAAQVAASLRLTGQDTIRLAYDDSLFTGPAVAAAVPPVEAEMGFVAPVASMAVDIAMLGEGSWGPRAPDPAKAAAQAFGRALADQGVTVTGDIGKATARSGARVLGTVSSAPVREISAWAMQHSDNTITEVLGRLVAVETGRPGSAEGAIQAVLAVVRQLGVDLDGAVLVDLSGLGRGSHLTPRHLADVLRLTVDPTHPELRDVMTGLPIGALTGTLDSRFGGDNPARGLVRAKTGSLPNIVGLAGTVVTEEDRLLVFSLAADEIESGATVGARMIFDQFVGELAALGG</sequence>
<gene>
    <name evidence="4" type="ordered locus">Xcel_2996</name>
</gene>
<dbReference type="PRINTS" id="PR00922">
    <property type="entry name" value="DADACBPTASE3"/>
</dbReference>
<proteinExistence type="inferred from homology"/>
<evidence type="ECO:0000256" key="3">
    <source>
        <dbReference type="SAM" id="MobiDB-lite"/>
    </source>
</evidence>
<dbReference type="EMBL" id="CP001821">
    <property type="protein sequence ID" value="ACZ32002.1"/>
    <property type="molecule type" value="Genomic_DNA"/>
</dbReference>